<dbReference type="PANTHER" id="PTHR43567:SF1">
    <property type="entry name" value="FLAVOREDOXIN"/>
    <property type="match status" value="1"/>
</dbReference>
<dbReference type="SMART" id="SM00903">
    <property type="entry name" value="Flavin_Reduct"/>
    <property type="match status" value="1"/>
</dbReference>
<evidence type="ECO:0000256" key="3">
    <source>
        <dbReference type="ARBA" id="ARBA00038054"/>
    </source>
</evidence>
<dbReference type="EMBL" id="JBEZLS010000010">
    <property type="protein sequence ID" value="MEU9352455.1"/>
    <property type="molecule type" value="Genomic_DNA"/>
</dbReference>
<gene>
    <name evidence="5" type="ORF">AB0D65_16005</name>
</gene>
<comment type="cofactor">
    <cofactor evidence="1">
        <name>FMN</name>
        <dbReference type="ChEBI" id="CHEBI:58210"/>
    </cofactor>
</comment>
<dbReference type="Pfam" id="PF01613">
    <property type="entry name" value="Flavin_Reduct"/>
    <property type="match status" value="1"/>
</dbReference>
<protein>
    <submittedName>
        <fullName evidence="5">Flavin reductase family protein</fullName>
        <ecNumber evidence="5">1.5.1.-</ecNumber>
    </submittedName>
</protein>
<accession>A0ABV3E5M5</accession>
<evidence type="ECO:0000259" key="4">
    <source>
        <dbReference type="SMART" id="SM00903"/>
    </source>
</evidence>
<dbReference type="RefSeq" id="WP_359980687.1">
    <property type="nucleotide sequence ID" value="NZ_JBEZLS010000010.1"/>
</dbReference>
<dbReference type="InterPro" id="IPR002563">
    <property type="entry name" value="Flavin_Rdtase-like_dom"/>
</dbReference>
<dbReference type="Gene3D" id="2.30.110.10">
    <property type="entry name" value="Electron Transport, Fmn-binding Protein, Chain A"/>
    <property type="match status" value="1"/>
</dbReference>
<keyword evidence="5" id="KW-0560">Oxidoreductase</keyword>
<name>A0ABV3E5M5_9ACTN</name>
<dbReference type="EC" id="1.5.1.-" evidence="5"/>
<feature type="domain" description="Flavin reductase like" evidence="4">
    <location>
        <begin position="17"/>
        <end position="167"/>
    </location>
</feature>
<dbReference type="SUPFAM" id="SSF50475">
    <property type="entry name" value="FMN-binding split barrel"/>
    <property type="match status" value="1"/>
</dbReference>
<proteinExistence type="inferred from homology"/>
<evidence type="ECO:0000256" key="2">
    <source>
        <dbReference type="ARBA" id="ARBA00022630"/>
    </source>
</evidence>
<sequence length="188" mass="20639">MITVNDLRAHPLDQVHRLIEPGPVILVSTQHRGVPNVMTNGFNMMVRHAPPVIACTVGPWDHSYTALVETGECVISVPTADMAATVVDIGNCSGADTDKFQRFDFTAVAGEAVRAPLIAECFANIECRVADTSLVGPYHLFLLEAVRAWTDPSQSSPQLFHHRGDGTFTVDGPVVNLRERMTKWQYLL</sequence>
<dbReference type="InterPro" id="IPR052174">
    <property type="entry name" value="Flavoredoxin"/>
</dbReference>
<evidence type="ECO:0000256" key="1">
    <source>
        <dbReference type="ARBA" id="ARBA00001917"/>
    </source>
</evidence>
<dbReference type="PANTHER" id="PTHR43567">
    <property type="entry name" value="FLAVOREDOXIN-RELATED-RELATED"/>
    <property type="match status" value="1"/>
</dbReference>
<dbReference type="InterPro" id="IPR012349">
    <property type="entry name" value="Split_barrel_FMN-bd"/>
</dbReference>
<comment type="caution">
    <text evidence="5">The sequence shown here is derived from an EMBL/GenBank/DDBJ whole genome shotgun (WGS) entry which is preliminary data.</text>
</comment>
<comment type="similarity">
    <text evidence="3">Belongs to the flavoredoxin family.</text>
</comment>
<keyword evidence="6" id="KW-1185">Reference proteome</keyword>
<evidence type="ECO:0000313" key="5">
    <source>
        <dbReference type="EMBL" id="MEU9352455.1"/>
    </source>
</evidence>
<reference evidence="5 6" key="1">
    <citation type="submission" date="2024-06" db="EMBL/GenBank/DDBJ databases">
        <title>The Natural Products Discovery Center: Release of the First 8490 Sequenced Strains for Exploring Actinobacteria Biosynthetic Diversity.</title>
        <authorList>
            <person name="Kalkreuter E."/>
            <person name="Kautsar S.A."/>
            <person name="Yang D."/>
            <person name="Bader C.D."/>
            <person name="Teijaro C.N."/>
            <person name="Fluegel L."/>
            <person name="Davis C.M."/>
            <person name="Simpson J.R."/>
            <person name="Lauterbach L."/>
            <person name="Steele A.D."/>
            <person name="Gui C."/>
            <person name="Meng S."/>
            <person name="Li G."/>
            <person name="Viehrig K."/>
            <person name="Ye F."/>
            <person name="Su P."/>
            <person name="Kiefer A.F."/>
            <person name="Nichols A."/>
            <person name="Cepeda A.J."/>
            <person name="Yan W."/>
            <person name="Fan B."/>
            <person name="Jiang Y."/>
            <person name="Adhikari A."/>
            <person name="Zheng C.-J."/>
            <person name="Schuster L."/>
            <person name="Cowan T.M."/>
            <person name="Smanski M.J."/>
            <person name="Chevrette M.G."/>
            <person name="De Carvalho L.P.S."/>
            <person name="Shen B."/>
        </authorList>
    </citation>
    <scope>NUCLEOTIDE SEQUENCE [LARGE SCALE GENOMIC DNA]</scope>
    <source>
        <strain evidence="5 6">NPDC048274</strain>
    </source>
</reference>
<evidence type="ECO:0000313" key="6">
    <source>
        <dbReference type="Proteomes" id="UP001551582"/>
    </source>
</evidence>
<dbReference type="Proteomes" id="UP001551582">
    <property type="component" value="Unassembled WGS sequence"/>
</dbReference>
<organism evidence="5 6">
    <name type="scientific">Streptomyces griseoloalbus</name>
    <dbReference type="NCBI Taxonomy" id="67303"/>
    <lineage>
        <taxon>Bacteria</taxon>
        <taxon>Bacillati</taxon>
        <taxon>Actinomycetota</taxon>
        <taxon>Actinomycetes</taxon>
        <taxon>Kitasatosporales</taxon>
        <taxon>Streptomycetaceae</taxon>
        <taxon>Streptomyces</taxon>
    </lineage>
</organism>
<dbReference type="GO" id="GO:0016491">
    <property type="term" value="F:oxidoreductase activity"/>
    <property type="evidence" value="ECO:0007669"/>
    <property type="project" value="UniProtKB-KW"/>
</dbReference>
<keyword evidence="2" id="KW-0285">Flavoprotein</keyword>